<name>A0ACB7PDL5_9PEZI</name>
<organism evidence="1 2">
    <name type="scientific">Chaetomium tenue</name>
    <dbReference type="NCBI Taxonomy" id="1854479"/>
    <lineage>
        <taxon>Eukaryota</taxon>
        <taxon>Fungi</taxon>
        <taxon>Dikarya</taxon>
        <taxon>Ascomycota</taxon>
        <taxon>Pezizomycotina</taxon>
        <taxon>Sordariomycetes</taxon>
        <taxon>Sordariomycetidae</taxon>
        <taxon>Sordariales</taxon>
        <taxon>Chaetomiaceae</taxon>
        <taxon>Chaetomium</taxon>
    </lineage>
</organism>
<accession>A0ACB7PDL5</accession>
<evidence type="ECO:0000313" key="2">
    <source>
        <dbReference type="Proteomes" id="UP000724584"/>
    </source>
</evidence>
<proteinExistence type="predicted"/>
<protein>
    <submittedName>
        <fullName evidence="1">Uncharacterized protein</fullName>
    </submittedName>
</protein>
<comment type="caution">
    <text evidence="1">The sequence shown here is derived from an EMBL/GenBank/DDBJ whole genome shotgun (WGS) entry which is preliminary data.</text>
</comment>
<reference evidence="1 2" key="1">
    <citation type="journal article" date="2021" name="Nat. Commun.">
        <title>Genetic determinants of endophytism in the Arabidopsis root mycobiome.</title>
        <authorList>
            <person name="Mesny F."/>
            <person name="Miyauchi S."/>
            <person name="Thiergart T."/>
            <person name="Pickel B."/>
            <person name="Atanasova L."/>
            <person name="Karlsson M."/>
            <person name="Huettel B."/>
            <person name="Barry K.W."/>
            <person name="Haridas S."/>
            <person name="Chen C."/>
            <person name="Bauer D."/>
            <person name="Andreopoulos W."/>
            <person name="Pangilinan J."/>
            <person name="LaButti K."/>
            <person name="Riley R."/>
            <person name="Lipzen A."/>
            <person name="Clum A."/>
            <person name="Drula E."/>
            <person name="Henrissat B."/>
            <person name="Kohler A."/>
            <person name="Grigoriev I.V."/>
            <person name="Martin F.M."/>
            <person name="Hacquard S."/>
        </authorList>
    </citation>
    <scope>NUCLEOTIDE SEQUENCE [LARGE SCALE GENOMIC DNA]</scope>
    <source>
        <strain evidence="1 2">MPI-SDFR-AT-0079</strain>
    </source>
</reference>
<sequence>MKLTGKLAQLSLGLHARSLHPPGCVEGGTDDRIWYCSDKEPCFRHLKAATRPPTCLQVGKVSHYPRSFPPLFSLSVSPFSHTHTCITFSLYPSATNISWLLPLGHIPVLPHQTCTPIQVKTRLHPCFHVLALAGGCQSGYHHEICPPTSSGGLEALVELIHKFALVSSWGKADLQRCPPLEILLGVAEKV</sequence>
<dbReference type="EMBL" id="JAGIZQ010000003">
    <property type="protein sequence ID" value="KAH6637155.1"/>
    <property type="molecule type" value="Genomic_DNA"/>
</dbReference>
<gene>
    <name evidence="1" type="ORF">F5144DRAFT_207770</name>
</gene>
<dbReference type="Proteomes" id="UP000724584">
    <property type="component" value="Unassembled WGS sequence"/>
</dbReference>
<evidence type="ECO:0000313" key="1">
    <source>
        <dbReference type="EMBL" id="KAH6637155.1"/>
    </source>
</evidence>
<keyword evidence="2" id="KW-1185">Reference proteome</keyword>